<dbReference type="InterPro" id="IPR008972">
    <property type="entry name" value="Cupredoxin"/>
</dbReference>
<evidence type="ECO:0000256" key="8">
    <source>
        <dbReference type="ARBA" id="ARBA00023008"/>
    </source>
</evidence>
<name>A0A7J6XAW2_THATH</name>
<dbReference type="AlphaFoldDB" id="A0A7J6XAW2"/>
<evidence type="ECO:0000256" key="4">
    <source>
        <dbReference type="ARBA" id="ARBA00022723"/>
    </source>
</evidence>
<dbReference type="PROSITE" id="PS51485">
    <property type="entry name" value="PHYTOCYANIN"/>
    <property type="match status" value="1"/>
</dbReference>
<evidence type="ECO:0000256" key="7">
    <source>
        <dbReference type="ARBA" id="ARBA00022989"/>
    </source>
</evidence>
<evidence type="ECO:0000256" key="2">
    <source>
        <dbReference type="ARBA" id="ARBA00022448"/>
    </source>
</evidence>
<evidence type="ECO:0000256" key="1">
    <source>
        <dbReference type="ARBA" id="ARBA00004479"/>
    </source>
</evidence>
<keyword evidence="8" id="KW-0186">Copper</keyword>
<evidence type="ECO:0000256" key="5">
    <source>
        <dbReference type="ARBA" id="ARBA00022729"/>
    </source>
</evidence>
<dbReference type="Proteomes" id="UP000554482">
    <property type="component" value="Unassembled WGS sequence"/>
</dbReference>
<keyword evidence="7" id="KW-1133">Transmembrane helix</keyword>
<keyword evidence="15" id="KW-1185">Reference proteome</keyword>
<feature type="domain" description="Phytocyanin" evidence="13">
    <location>
        <begin position="22"/>
        <end position="122"/>
    </location>
</feature>
<dbReference type="CDD" id="cd04216">
    <property type="entry name" value="Phytocyanin"/>
    <property type="match status" value="1"/>
</dbReference>
<comment type="subcellular location">
    <subcellularLocation>
        <location evidence="1">Membrane</location>
        <topology evidence="1">Single-pass type I membrane protein</topology>
    </subcellularLocation>
</comment>
<proteinExistence type="predicted"/>
<dbReference type="OrthoDB" id="687943at2759"/>
<dbReference type="GO" id="GO:0005886">
    <property type="term" value="C:plasma membrane"/>
    <property type="evidence" value="ECO:0007669"/>
    <property type="project" value="TreeGrafter"/>
</dbReference>
<evidence type="ECO:0000256" key="9">
    <source>
        <dbReference type="ARBA" id="ARBA00023136"/>
    </source>
</evidence>
<dbReference type="FunFam" id="2.60.40.420:FF:000067">
    <property type="entry name" value="Cupredoxin superfamily protein"/>
    <property type="match status" value="1"/>
</dbReference>
<keyword evidence="4" id="KW-0479">Metal-binding</keyword>
<evidence type="ECO:0000259" key="13">
    <source>
        <dbReference type="PROSITE" id="PS51485"/>
    </source>
</evidence>
<keyword evidence="2" id="KW-0813">Transport</keyword>
<comment type="caution">
    <text evidence="14">The sequence shown here is derived from an EMBL/GenBank/DDBJ whole genome shotgun (WGS) entry which is preliminary data.</text>
</comment>
<evidence type="ECO:0000313" key="14">
    <source>
        <dbReference type="EMBL" id="KAF5206613.1"/>
    </source>
</evidence>
<feature type="signal peptide" evidence="12">
    <location>
        <begin position="1"/>
        <end position="21"/>
    </location>
</feature>
<sequence length="144" mass="15778">MSSNSLFVILAIIVLPSVVLATDYVVGDEVGWTIGFDYKTWTAGKQFYVGDTLLFKYPVGVHNVFKVNGTSFKDCVKPPQSEALTSGNDLITLATPGRKWYICGFGKHCQIGGQKLFITVYDTWAPIPLPIPFSAPAPAPAWYN</sequence>
<dbReference type="SUPFAM" id="SSF49503">
    <property type="entry name" value="Cupredoxins"/>
    <property type="match status" value="1"/>
</dbReference>
<dbReference type="GO" id="GO:0046872">
    <property type="term" value="F:metal ion binding"/>
    <property type="evidence" value="ECO:0007669"/>
    <property type="project" value="UniProtKB-KW"/>
</dbReference>
<dbReference type="GO" id="GO:0009610">
    <property type="term" value="P:response to symbiotic fungus"/>
    <property type="evidence" value="ECO:0007669"/>
    <property type="project" value="UniProtKB-ARBA"/>
</dbReference>
<keyword evidence="9" id="KW-0472">Membrane</keyword>
<keyword evidence="11" id="KW-0325">Glycoprotein</keyword>
<dbReference type="PANTHER" id="PTHR33021:SF533">
    <property type="entry name" value="PHYTOCYANIN DOMAIN-CONTAINING PROTEIN"/>
    <property type="match status" value="1"/>
</dbReference>
<dbReference type="GO" id="GO:0009055">
    <property type="term" value="F:electron transfer activity"/>
    <property type="evidence" value="ECO:0007669"/>
    <property type="project" value="InterPro"/>
</dbReference>
<accession>A0A7J6XAW2</accession>
<evidence type="ECO:0000256" key="10">
    <source>
        <dbReference type="ARBA" id="ARBA00023157"/>
    </source>
</evidence>
<dbReference type="PANTHER" id="PTHR33021">
    <property type="entry name" value="BLUE COPPER PROTEIN"/>
    <property type="match status" value="1"/>
</dbReference>
<evidence type="ECO:0000256" key="12">
    <source>
        <dbReference type="SAM" id="SignalP"/>
    </source>
</evidence>
<evidence type="ECO:0000313" key="15">
    <source>
        <dbReference type="Proteomes" id="UP000554482"/>
    </source>
</evidence>
<dbReference type="Gene3D" id="2.60.40.420">
    <property type="entry name" value="Cupredoxins - blue copper proteins"/>
    <property type="match status" value="1"/>
</dbReference>
<evidence type="ECO:0000256" key="6">
    <source>
        <dbReference type="ARBA" id="ARBA00022982"/>
    </source>
</evidence>
<feature type="chain" id="PRO_5029471703" evidence="12">
    <location>
        <begin position="22"/>
        <end position="144"/>
    </location>
</feature>
<dbReference type="EMBL" id="JABWDY010002494">
    <property type="protein sequence ID" value="KAF5206613.1"/>
    <property type="molecule type" value="Genomic_DNA"/>
</dbReference>
<dbReference type="InterPro" id="IPR003245">
    <property type="entry name" value="Phytocyanin_dom"/>
</dbReference>
<gene>
    <name evidence="14" type="ORF">FRX31_003799</name>
</gene>
<keyword evidence="6" id="KW-0249">Electron transport</keyword>
<protein>
    <submittedName>
        <fullName evidence="14">Uclacyanin</fullName>
    </submittedName>
</protein>
<dbReference type="InterPro" id="IPR039391">
    <property type="entry name" value="Phytocyanin-like"/>
</dbReference>
<organism evidence="14 15">
    <name type="scientific">Thalictrum thalictroides</name>
    <name type="common">Rue-anemone</name>
    <name type="synonym">Anemone thalictroides</name>
    <dbReference type="NCBI Taxonomy" id="46969"/>
    <lineage>
        <taxon>Eukaryota</taxon>
        <taxon>Viridiplantae</taxon>
        <taxon>Streptophyta</taxon>
        <taxon>Embryophyta</taxon>
        <taxon>Tracheophyta</taxon>
        <taxon>Spermatophyta</taxon>
        <taxon>Magnoliopsida</taxon>
        <taxon>Ranunculales</taxon>
        <taxon>Ranunculaceae</taxon>
        <taxon>Thalictroideae</taxon>
        <taxon>Thalictrum</taxon>
    </lineage>
</organism>
<evidence type="ECO:0000256" key="11">
    <source>
        <dbReference type="ARBA" id="ARBA00023180"/>
    </source>
</evidence>
<reference evidence="14 15" key="1">
    <citation type="submission" date="2020-06" db="EMBL/GenBank/DDBJ databases">
        <title>Transcriptomic and genomic resources for Thalictrum thalictroides and T. hernandezii: Facilitating candidate gene discovery in an emerging model plant lineage.</title>
        <authorList>
            <person name="Arias T."/>
            <person name="Riano-Pachon D.M."/>
            <person name="Di Stilio V.S."/>
        </authorList>
    </citation>
    <scope>NUCLEOTIDE SEQUENCE [LARGE SCALE GENOMIC DNA]</scope>
    <source>
        <strain evidence="15">cv. WT478/WT964</strain>
        <tissue evidence="14">Leaves</tissue>
    </source>
</reference>
<evidence type="ECO:0000256" key="3">
    <source>
        <dbReference type="ARBA" id="ARBA00022692"/>
    </source>
</evidence>
<keyword evidence="3" id="KW-0812">Transmembrane</keyword>
<dbReference type="Pfam" id="PF02298">
    <property type="entry name" value="Cu_bind_like"/>
    <property type="match status" value="1"/>
</dbReference>
<keyword evidence="10" id="KW-1015">Disulfide bond</keyword>
<keyword evidence="5 12" id="KW-0732">Signal</keyword>